<dbReference type="EC" id="3.2.1.22" evidence="2"/>
<dbReference type="OrthoDB" id="2108802at2759"/>
<sequence length="264" mass="29112">MAHYMRGLRFLFIAVSALSSVNAIPNGITLFDPAGDFDYQIGGSFTPASSVTTVSRDKDDSPAPGLYNICYINAFQSQDGDDKTWWEQNAANLLLQKNGKLVIDPDWDEYIFNTTTAANRNALAVIVEPWIDECASKGFNAIEPDNLDTYTRFSQLTKADNLAFARILSDYAHSKNLAFAQKNTAELQAADKTTGGFDFAIAEECAVYNECSAYTALYGNHVLEIEYSDNGIDYFNQACAALGAQIPINYRNRNVTPKGVDMHC</sequence>
<keyword evidence="3" id="KW-0732">Signal</keyword>
<gene>
    <name evidence="5" type="ORF">MIND_00591600</name>
</gene>
<proteinExistence type="predicted"/>
<dbReference type="GeneID" id="59345190"/>
<dbReference type="InterPro" id="IPR013785">
    <property type="entry name" value="Aldolase_TIM"/>
</dbReference>
<organism evidence="5 6">
    <name type="scientific">Mycena indigotica</name>
    <dbReference type="NCBI Taxonomy" id="2126181"/>
    <lineage>
        <taxon>Eukaryota</taxon>
        <taxon>Fungi</taxon>
        <taxon>Dikarya</taxon>
        <taxon>Basidiomycota</taxon>
        <taxon>Agaricomycotina</taxon>
        <taxon>Agaricomycetes</taxon>
        <taxon>Agaricomycetidae</taxon>
        <taxon>Agaricales</taxon>
        <taxon>Marasmiineae</taxon>
        <taxon>Mycenaceae</taxon>
        <taxon>Mycena</taxon>
    </lineage>
</organism>
<dbReference type="InterPro" id="IPR017853">
    <property type="entry name" value="GH"/>
</dbReference>
<accession>A0A8H6SR11</accession>
<dbReference type="PANTHER" id="PTHR35273">
    <property type="entry name" value="ALPHA-1,4 POLYGALACTOSAMINIDASE, PUTATIVE (AFU_ORTHOLOGUE AFUA_3G07890)-RELATED"/>
    <property type="match status" value="1"/>
</dbReference>
<feature type="domain" description="Glycoside-hydrolase family GH114 TIM-barrel" evidence="4">
    <location>
        <begin position="37"/>
        <end position="241"/>
    </location>
</feature>
<dbReference type="AlphaFoldDB" id="A0A8H6SR11"/>
<feature type="chain" id="PRO_5034655977" description="alpha-galactosidase" evidence="3">
    <location>
        <begin position="24"/>
        <end position="264"/>
    </location>
</feature>
<dbReference type="Gene3D" id="3.20.20.70">
    <property type="entry name" value="Aldolase class I"/>
    <property type="match status" value="1"/>
</dbReference>
<comment type="caution">
    <text evidence="5">The sequence shown here is derived from an EMBL/GenBank/DDBJ whole genome shotgun (WGS) entry which is preliminary data.</text>
</comment>
<dbReference type="PANTHER" id="PTHR35273:SF2">
    <property type="entry name" value="ALPHA-GALACTOSIDASE"/>
    <property type="match status" value="1"/>
</dbReference>
<feature type="signal peptide" evidence="3">
    <location>
        <begin position="1"/>
        <end position="23"/>
    </location>
</feature>
<evidence type="ECO:0000259" key="4">
    <source>
        <dbReference type="Pfam" id="PF03537"/>
    </source>
</evidence>
<name>A0A8H6SR11_9AGAR</name>
<dbReference type="SUPFAM" id="SSF51445">
    <property type="entry name" value="(Trans)glycosidases"/>
    <property type="match status" value="1"/>
</dbReference>
<dbReference type="Pfam" id="PF03537">
    <property type="entry name" value="Glyco_hydro_114"/>
    <property type="match status" value="1"/>
</dbReference>
<reference evidence="5" key="1">
    <citation type="submission" date="2020-05" db="EMBL/GenBank/DDBJ databases">
        <title>Mycena genomes resolve the evolution of fungal bioluminescence.</title>
        <authorList>
            <person name="Tsai I.J."/>
        </authorList>
    </citation>
    <scope>NUCLEOTIDE SEQUENCE</scope>
    <source>
        <strain evidence="5">171206Taipei</strain>
    </source>
</reference>
<dbReference type="RefSeq" id="XP_037220595.1">
    <property type="nucleotide sequence ID" value="XM_037362674.1"/>
</dbReference>
<dbReference type="EMBL" id="JACAZF010000005">
    <property type="protein sequence ID" value="KAF7303623.1"/>
    <property type="molecule type" value="Genomic_DNA"/>
</dbReference>
<comment type="catalytic activity">
    <reaction evidence="1">
        <text>Hydrolysis of terminal, non-reducing alpha-D-galactose residues in alpha-D-galactosides, including galactose oligosaccharides, galactomannans and galactolipids.</text>
        <dbReference type="EC" id="3.2.1.22"/>
    </reaction>
</comment>
<protein>
    <recommendedName>
        <fullName evidence="2">alpha-galactosidase</fullName>
        <ecNumber evidence="2">3.2.1.22</ecNumber>
    </recommendedName>
</protein>
<dbReference type="InterPro" id="IPR004352">
    <property type="entry name" value="GH114_TIM-barrel"/>
</dbReference>
<evidence type="ECO:0000313" key="5">
    <source>
        <dbReference type="EMBL" id="KAF7303623.1"/>
    </source>
</evidence>
<evidence type="ECO:0000256" key="3">
    <source>
        <dbReference type="SAM" id="SignalP"/>
    </source>
</evidence>
<evidence type="ECO:0000256" key="2">
    <source>
        <dbReference type="ARBA" id="ARBA00012755"/>
    </source>
</evidence>
<dbReference type="Proteomes" id="UP000636479">
    <property type="component" value="Unassembled WGS sequence"/>
</dbReference>
<dbReference type="GO" id="GO:0004557">
    <property type="term" value="F:alpha-galactosidase activity"/>
    <property type="evidence" value="ECO:0007669"/>
    <property type="project" value="UniProtKB-EC"/>
</dbReference>
<keyword evidence="6" id="KW-1185">Reference proteome</keyword>
<evidence type="ECO:0000313" key="6">
    <source>
        <dbReference type="Proteomes" id="UP000636479"/>
    </source>
</evidence>
<evidence type="ECO:0000256" key="1">
    <source>
        <dbReference type="ARBA" id="ARBA00001255"/>
    </source>
</evidence>